<dbReference type="Gene3D" id="1.50.10.100">
    <property type="entry name" value="Chondroitin AC/alginate lyase"/>
    <property type="match status" value="1"/>
</dbReference>
<protein>
    <submittedName>
        <fullName evidence="4">Heparinase II/III-like protein</fullName>
    </submittedName>
</protein>
<name>A0A0D6JMC3_9EURY</name>
<dbReference type="GO" id="GO:0016829">
    <property type="term" value="F:lyase activity"/>
    <property type="evidence" value="ECO:0007669"/>
    <property type="project" value="InterPro"/>
</dbReference>
<evidence type="ECO:0000313" key="4">
    <source>
        <dbReference type="EMBL" id="CQR48770.1"/>
    </source>
</evidence>
<dbReference type="RefSeq" id="WP_089776800.1">
    <property type="nucleotide sequence ID" value="NZ_CABLRR010000001.1"/>
</dbReference>
<evidence type="ECO:0000313" key="5">
    <source>
        <dbReference type="Proteomes" id="UP000198902"/>
    </source>
</evidence>
<dbReference type="InterPro" id="IPR012480">
    <property type="entry name" value="Hepar_II_III_C"/>
</dbReference>
<dbReference type="Pfam" id="PF07940">
    <property type="entry name" value="Hepar_II_III_C"/>
    <property type="match status" value="1"/>
</dbReference>
<evidence type="ECO:0000256" key="1">
    <source>
        <dbReference type="ARBA" id="ARBA00004196"/>
    </source>
</evidence>
<dbReference type="Proteomes" id="UP000198902">
    <property type="component" value="Unassembled WGS sequence"/>
</dbReference>
<reference evidence="5" key="1">
    <citation type="submission" date="2015-03" db="EMBL/GenBank/DDBJ databases">
        <authorList>
            <person name="Urmite Genomes"/>
        </authorList>
    </citation>
    <scope>NUCLEOTIDE SEQUENCE [LARGE SCALE GENOMIC DNA]</scope>
    <source>
        <strain evidence="5">Arc-Hr</strain>
    </source>
</reference>
<keyword evidence="5" id="KW-1185">Reference proteome</keyword>
<dbReference type="OrthoDB" id="191324at2157"/>
<comment type="subcellular location">
    <subcellularLocation>
        <location evidence="1">Cell envelope</location>
    </subcellularLocation>
</comment>
<evidence type="ECO:0000256" key="2">
    <source>
        <dbReference type="SAM" id="MobiDB-lite"/>
    </source>
</evidence>
<feature type="domain" description="Heparinase II/III-like C-terminal" evidence="3">
    <location>
        <begin position="632"/>
        <end position="728"/>
    </location>
</feature>
<dbReference type="PROSITE" id="PS51318">
    <property type="entry name" value="TAT"/>
    <property type="match status" value="1"/>
</dbReference>
<dbReference type="Gene3D" id="2.70.98.70">
    <property type="match status" value="2"/>
</dbReference>
<dbReference type="InterPro" id="IPR006311">
    <property type="entry name" value="TAT_signal"/>
</dbReference>
<gene>
    <name evidence="4" type="ORF">BN996_00218</name>
</gene>
<dbReference type="SUPFAM" id="SSF48230">
    <property type="entry name" value="Chondroitin AC/alginate lyase"/>
    <property type="match status" value="1"/>
</dbReference>
<feature type="region of interest" description="Disordered" evidence="2">
    <location>
        <begin position="973"/>
        <end position="1007"/>
    </location>
</feature>
<proteinExistence type="predicted"/>
<evidence type="ECO:0000259" key="3">
    <source>
        <dbReference type="Pfam" id="PF07940"/>
    </source>
</evidence>
<organism evidence="4 5">
    <name type="scientific">Haloferax massiliensis</name>
    <dbReference type="NCBI Taxonomy" id="1476858"/>
    <lineage>
        <taxon>Archaea</taxon>
        <taxon>Methanobacteriati</taxon>
        <taxon>Methanobacteriota</taxon>
        <taxon>Stenosarchaea group</taxon>
        <taxon>Halobacteria</taxon>
        <taxon>Halobacteriales</taxon>
        <taxon>Haloferacaceae</taxon>
        <taxon>Haloferax</taxon>
    </lineage>
</organism>
<sequence length="1308" mass="143114">MTNTNPGPPTDSDDPPSERSDTDGYLGSTLPLSRRGFLKASSVGLIGALLWSYLPSATPSSRKTRATFYTDRKRRAARENIDSHDWARARRDGVVSAANKLLDQFSLDDLWEYVGSQHVPRTAWLAEGTAGSYPWSSAWAPKSPASGASYAAKPGAKWKISDREYTLPTNDFEAYRRSGLDETGAFDPSLADRSLLVNEEHPEMGPKWGVDDGLGWVDENGDLGDPGVRWTPVGWAHHWNVIYGMRSMLDNLSHAYLYTEDQRYARAVAVLLDRLADVYPDMSLQETVYFDDGGYTEVNGLPNPTHGGTGQGKQIGSIWESYWVKAVMKAYDAVFPALDVDSELTRFLDRKATEYPSLPAKDTTDAVRSNIESGFIRQMLPGVKRAQIRGNFGSHQQTVALSAVVQDDRDGYTDEALDFLFKAGTLEKEDDGTAFGRWRLTGGEVLSKLLADFDRDGFSNEASVHYNSLVARAFEGTAEVLNGYDGYSGADLYRTPLVSQAFETQSRLTFLNRYVPRIGDTAGTGSPGFDDMIPTATLIRAYVKYGGEGLVKWLYHRNGNSDAGLRGDIFDRNPEQIDSALQTALAATGPLDLESTQLAGYGFTALRAGSAADGTGRGVWTYYGRNAFGPDDGYGTSHCHRDTLNLGVFGHDLNLSPDLGYPEETGDWPKRWHWTANTVSHNTVVVNERQQDRQWVAAPKRFDHTDRVQLFDVDAADVYEETDRYRRTTAQVTIDEANSYAVDFFAVAGGTDHHFSFHGPPTPGDRVTYDLRDGVSEFVARGGAGGIEPSRDAAVDGSWSIRVFDPSDESHDCRGLSVAAGSDAEARVSINAQPTGTEAYWQHVQAIYLGQDERGRHVCAGVGNHGSGDDPRLGLFYPEANTWAASTSIDGWRKGSWYSLTVSTDGTTVDVALESPDGTTRARGTYELPSATDDRVGIFGGLGTRQTGSLYFDGFTVDGTAVELLRTEFEEQSGVSTERLHLTPQDGGTYAGRDVPKPAPGEQTEYDERVGNGFNYLSEVERDPDPGDRFSVEWNALDYWDVRPADADPVRMRLTMLTACDDVAIATGDPPQRWNNPDSLNYLLAHRRPERGSSVFRSVIESYEGERAIADVTAVPVESDDPTARAVQVELNDGRTDYVLCATARPDGEPTQHTVDGVFSCDGAFAVYSVDDAGNHEHAYLVDGSSLTADGERLIDQRPRIEGTVDGFTRSLSLDNELRVSVSNGPLDPGRIESAVGSWVYADAVDGRNGAYEIVGVEDATSAGATLKLGERTTVKQFRDPSNPDAGYEYVLEENGRFVIPLSATWSG</sequence>
<dbReference type="InterPro" id="IPR008929">
    <property type="entry name" value="Chondroitin_lyas"/>
</dbReference>
<accession>A0A0D6JMC3</accession>
<feature type="region of interest" description="Disordered" evidence="2">
    <location>
        <begin position="1"/>
        <end position="27"/>
    </location>
</feature>
<dbReference type="EMBL" id="CSTE01000001">
    <property type="protein sequence ID" value="CQR48770.1"/>
    <property type="molecule type" value="Genomic_DNA"/>
</dbReference>